<name>A0AAW5JR38_9FIRM</name>
<evidence type="ECO:0000313" key="4">
    <source>
        <dbReference type="Proteomes" id="UP001204562"/>
    </source>
</evidence>
<protein>
    <submittedName>
        <fullName evidence="3">Tripartite tricarboxylate transporter permease</fullName>
    </submittedName>
</protein>
<dbReference type="InterPro" id="IPR002823">
    <property type="entry name" value="DUF112_TM"/>
</dbReference>
<evidence type="ECO:0000256" key="1">
    <source>
        <dbReference type="SAM" id="Phobius"/>
    </source>
</evidence>
<accession>A0AAW5JR38</accession>
<organism evidence="3 4">
    <name type="scientific">Intestinimonas massiliensis</name>
    <name type="common">ex Afouda et al. 2020</name>
    <dbReference type="NCBI Taxonomy" id="1673721"/>
    <lineage>
        <taxon>Bacteria</taxon>
        <taxon>Bacillati</taxon>
        <taxon>Bacillota</taxon>
        <taxon>Clostridia</taxon>
        <taxon>Eubacteriales</taxon>
        <taxon>Intestinimonas</taxon>
    </lineage>
</organism>
<proteinExistence type="predicted"/>
<feature type="domain" description="DUF112" evidence="2">
    <location>
        <begin position="8"/>
        <end position="423"/>
    </location>
</feature>
<feature type="transmembrane region" description="Helical" evidence="1">
    <location>
        <begin position="182"/>
        <end position="201"/>
    </location>
</feature>
<dbReference type="EMBL" id="JANFYS010000030">
    <property type="protein sequence ID" value="MCQ4771382.1"/>
    <property type="molecule type" value="Genomic_DNA"/>
</dbReference>
<feature type="transmembrane region" description="Helical" evidence="1">
    <location>
        <begin position="389"/>
        <end position="422"/>
    </location>
</feature>
<feature type="transmembrane region" description="Helical" evidence="1">
    <location>
        <begin position="67"/>
        <end position="85"/>
    </location>
</feature>
<feature type="transmembrane region" description="Helical" evidence="1">
    <location>
        <begin position="349"/>
        <end position="368"/>
    </location>
</feature>
<feature type="transmembrane region" description="Helical" evidence="1">
    <location>
        <begin position="6"/>
        <end position="24"/>
    </location>
</feature>
<keyword evidence="1" id="KW-0472">Membrane</keyword>
<keyword evidence="1" id="KW-0812">Transmembrane</keyword>
<dbReference type="RefSeq" id="WP_256304567.1">
    <property type="nucleotide sequence ID" value="NZ_JANFYG010000020.1"/>
</dbReference>
<feature type="transmembrane region" description="Helical" evidence="1">
    <location>
        <begin position="36"/>
        <end position="61"/>
    </location>
</feature>
<feature type="transmembrane region" description="Helical" evidence="1">
    <location>
        <begin position="157"/>
        <end position="176"/>
    </location>
</feature>
<dbReference type="Proteomes" id="UP001204562">
    <property type="component" value="Unassembled WGS sequence"/>
</dbReference>
<comment type="caution">
    <text evidence="3">The sequence shown here is derived from an EMBL/GenBank/DDBJ whole genome shotgun (WGS) entry which is preliminary data.</text>
</comment>
<keyword evidence="1" id="KW-1133">Transmembrane helix</keyword>
<gene>
    <name evidence="3" type="ORF">NE579_13110</name>
</gene>
<evidence type="ECO:0000259" key="2">
    <source>
        <dbReference type="Pfam" id="PF01970"/>
    </source>
</evidence>
<sequence length="455" mass="47646">MTEILIAIVAAVVGGLLYTLIGIIPGTDETATMVPITIILVLAGLPAGALFAWEIGIIVAIQISHTIPTAMSALPGSTMAVPMVLNCSIAKRLGVPHMAMRKMASGSLVGTIFVLPLALIVALLLSPLGGIIAQYSGLIFTICAVLIALISSAKWGAVAAIIPFAIFIQALQRIAIEGHGSTVFTSIFMGITIGPMIYELFGSLIPSRRKNFSTDTPNETWLAPDSKQKLSFFPNPFKQLTKKQIALSATWSAVSCVGFTMSPVGMTVLSGEASAGQCKELYDRVSTCLAVEDSTSNATYIAGLIIPLLGLGGVAIGGVAAGPAAPLFSCLPRFEIGNNLSQLLTIPDYIIFGIIGLIGGALVAYPIAMHKARSWTELMLRAISHEALIGAFCGLVVMLAFYEAGILGVFLALTIGLVGGFLHSEFGVHTGVQFMTYYASSWIVTQLLSLAAIIA</sequence>
<feature type="transmembrane region" description="Helical" evidence="1">
    <location>
        <begin position="131"/>
        <end position="150"/>
    </location>
</feature>
<feature type="transmembrane region" description="Helical" evidence="1">
    <location>
        <begin position="434"/>
        <end position="454"/>
    </location>
</feature>
<feature type="transmembrane region" description="Helical" evidence="1">
    <location>
        <begin position="304"/>
        <end position="329"/>
    </location>
</feature>
<reference evidence="3" key="1">
    <citation type="submission" date="2022-06" db="EMBL/GenBank/DDBJ databases">
        <title>Isolation of gut microbiota from human fecal samples.</title>
        <authorList>
            <person name="Pamer E.G."/>
            <person name="Barat B."/>
            <person name="Waligurski E."/>
            <person name="Medina S."/>
            <person name="Paddock L."/>
            <person name="Mostad J."/>
        </authorList>
    </citation>
    <scope>NUCLEOTIDE SEQUENCE</scope>
    <source>
        <strain evidence="3">DFI.9.91</strain>
    </source>
</reference>
<dbReference type="AlphaFoldDB" id="A0AAW5JR38"/>
<dbReference type="Pfam" id="PF01970">
    <property type="entry name" value="TctA"/>
    <property type="match status" value="1"/>
</dbReference>
<evidence type="ECO:0000313" key="3">
    <source>
        <dbReference type="EMBL" id="MCQ4771382.1"/>
    </source>
</evidence>
<feature type="transmembrane region" description="Helical" evidence="1">
    <location>
        <begin position="106"/>
        <end position="125"/>
    </location>
</feature>